<comment type="subcellular location">
    <subcellularLocation>
        <location evidence="1">Nucleus</location>
    </subcellularLocation>
</comment>
<feature type="compositionally biased region" description="Acidic residues" evidence="7">
    <location>
        <begin position="763"/>
        <end position="780"/>
    </location>
</feature>
<feature type="compositionally biased region" description="Basic residues" evidence="7">
    <location>
        <begin position="73"/>
        <end position="84"/>
    </location>
</feature>
<dbReference type="PROSITE" id="PS50172">
    <property type="entry name" value="BRCT"/>
    <property type="match status" value="1"/>
</dbReference>
<dbReference type="AlphaFoldDB" id="A0A1E7FRS4"/>
<dbReference type="EMBL" id="KV784354">
    <property type="protein sequence ID" value="OEU20872.1"/>
    <property type="molecule type" value="Genomic_DNA"/>
</dbReference>
<dbReference type="PANTHER" id="PTHR23081">
    <property type="entry name" value="RNA POLYMERASE II CTD PHOSPHATASE"/>
    <property type="match status" value="1"/>
</dbReference>
<dbReference type="InterPro" id="IPR023214">
    <property type="entry name" value="HAD_sf"/>
</dbReference>
<organism evidence="10 11">
    <name type="scientific">Fragilariopsis cylindrus CCMP1102</name>
    <dbReference type="NCBI Taxonomy" id="635003"/>
    <lineage>
        <taxon>Eukaryota</taxon>
        <taxon>Sar</taxon>
        <taxon>Stramenopiles</taxon>
        <taxon>Ochrophyta</taxon>
        <taxon>Bacillariophyta</taxon>
        <taxon>Bacillariophyceae</taxon>
        <taxon>Bacillariophycidae</taxon>
        <taxon>Bacillariales</taxon>
        <taxon>Bacillariaceae</taxon>
        <taxon>Fragilariopsis</taxon>
    </lineage>
</organism>
<feature type="compositionally biased region" description="Basic and acidic residues" evidence="7">
    <location>
        <begin position="406"/>
        <end position="418"/>
    </location>
</feature>
<dbReference type="GO" id="GO:0005634">
    <property type="term" value="C:nucleus"/>
    <property type="evidence" value="ECO:0007669"/>
    <property type="project" value="UniProtKB-SubCell"/>
</dbReference>
<feature type="compositionally biased region" description="Basic and acidic residues" evidence="7">
    <location>
        <begin position="425"/>
        <end position="438"/>
    </location>
</feature>
<dbReference type="InParanoid" id="A0A1E7FRS4"/>
<evidence type="ECO:0000256" key="1">
    <source>
        <dbReference type="ARBA" id="ARBA00004123"/>
    </source>
</evidence>
<dbReference type="InterPro" id="IPR001357">
    <property type="entry name" value="BRCT_dom"/>
</dbReference>
<dbReference type="SUPFAM" id="SSF52113">
    <property type="entry name" value="BRCT domain"/>
    <property type="match status" value="1"/>
</dbReference>
<dbReference type="PROSITE" id="PS50969">
    <property type="entry name" value="FCP1"/>
    <property type="match status" value="1"/>
</dbReference>
<evidence type="ECO:0000313" key="11">
    <source>
        <dbReference type="Proteomes" id="UP000095751"/>
    </source>
</evidence>
<proteinExistence type="predicted"/>
<comment type="catalytic activity">
    <reaction evidence="6">
        <text>O-phospho-L-threonyl-[protein] + H2O = L-threonyl-[protein] + phosphate</text>
        <dbReference type="Rhea" id="RHEA:47004"/>
        <dbReference type="Rhea" id="RHEA-COMP:11060"/>
        <dbReference type="Rhea" id="RHEA-COMP:11605"/>
        <dbReference type="ChEBI" id="CHEBI:15377"/>
        <dbReference type="ChEBI" id="CHEBI:30013"/>
        <dbReference type="ChEBI" id="CHEBI:43474"/>
        <dbReference type="ChEBI" id="CHEBI:61977"/>
        <dbReference type="EC" id="3.1.3.16"/>
    </reaction>
</comment>
<dbReference type="GO" id="GO:0008420">
    <property type="term" value="F:RNA polymerase II CTD heptapeptide repeat phosphatase activity"/>
    <property type="evidence" value="ECO:0007669"/>
    <property type="project" value="InterPro"/>
</dbReference>
<evidence type="ECO:0000313" key="10">
    <source>
        <dbReference type="EMBL" id="OEU20872.1"/>
    </source>
</evidence>
<feature type="compositionally biased region" description="Basic and acidic residues" evidence="7">
    <location>
        <begin position="459"/>
        <end position="469"/>
    </location>
</feature>
<dbReference type="OrthoDB" id="45680at2759"/>
<dbReference type="Pfam" id="PF00533">
    <property type="entry name" value="BRCT"/>
    <property type="match status" value="1"/>
</dbReference>
<dbReference type="InterPro" id="IPR004274">
    <property type="entry name" value="FCP1_dom"/>
</dbReference>
<dbReference type="Proteomes" id="UP000095751">
    <property type="component" value="Unassembled WGS sequence"/>
</dbReference>
<feature type="domain" description="FCP1 homology" evidence="9">
    <location>
        <begin position="266"/>
        <end position="571"/>
    </location>
</feature>
<name>A0A1E7FRS4_9STRA</name>
<dbReference type="InterPro" id="IPR036412">
    <property type="entry name" value="HAD-like_sf"/>
</dbReference>
<reference evidence="10 11" key="1">
    <citation type="submission" date="2016-09" db="EMBL/GenBank/DDBJ databases">
        <title>Extensive genetic diversity and differential bi-allelic expression allows diatom success in the polar Southern Ocean.</title>
        <authorList>
            <consortium name="DOE Joint Genome Institute"/>
            <person name="Mock T."/>
            <person name="Otillar R.P."/>
            <person name="Strauss J."/>
            <person name="Dupont C."/>
            <person name="Frickenhaus S."/>
            <person name="Maumus F."/>
            <person name="Mcmullan M."/>
            <person name="Sanges R."/>
            <person name="Schmutz J."/>
            <person name="Toseland A."/>
            <person name="Valas R."/>
            <person name="Veluchamy A."/>
            <person name="Ward B.J."/>
            <person name="Allen A."/>
            <person name="Barry K."/>
            <person name="Falciatore A."/>
            <person name="Ferrante M."/>
            <person name="Fortunato A.E."/>
            <person name="Gloeckner G."/>
            <person name="Gruber A."/>
            <person name="Hipkin R."/>
            <person name="Janech M."/>
            <person name="Kroth P."/>
            <person name="Leese F."/>
            <person name="Lindquist E."/>
            <person name="Lyon B.R."/>
            <person name="Martin J."/>
            <person name="Mayer C."/>
            <person name="Parker M."/>
            <person name="Quesneville H."/>
            <person name="Raymond J."/>
            <person name="Uhlig C."/>
            <person name="Valentin K.U."/>
            <person name="Worden A.Z."/>
            <person name="Armbrust E.V."/>
            <person name="Bowler C."/>
            <person name="Green B."/>
            <person name="Moulton V."/>
            <person name="Van Oosterhout C."/>
            <person name="Grigoriev I."/>
        </authorList>
    </citation>
    <scope>NUCLEOTIDE SEQUENCE [LARGE SCALE GENOMIC DNA]</scope>
    <source>
        <strain evidence="10 11">CCMP1102</strain>
    </source>
</reference>
<feature type="region of interest" description="Disordered" evidence="7">
    <location>
        <begin position="752"/>
        <end position="780"/>
    </location>
</feature>
<keyword evidence="3" id="KW-0378">Hydrolase</keyword>
<protein>
    <recommendedName>
        <fullName evidence="2">protein-serine/threonine phosphatase</fullName>
        <ecNumber evidence="2">3.1.3.16</ecNumber>
    </recommendedName>
</protein>
<dbReference type="Pfam" id="PF03031">
    <property type="entry name" value="NIF"/>
    <property type="match status" value="1"/>
</dbReference>
<keyword evidence="4" id="KW-0539">Nucleus</keyword>
<evidence type="ECO:0000256" key="2">
    <source>
        <dbReference type="ARBA" id="ARBA00013081"/>
    </source>
</evidence>
<accession>A0A1E7FRS4</accession>
<comment type="catalytic activity">
    <reaction evidence="5">
        <text>O-phospho-L-seryl-[protein] + H2O = L-seryl-[protein] + phosphate</text>
        <dbReference type="Rhea" id="RHEA:20629"/>
        <dbReference type="Rhea" id="RHEA-COMP:9863"/>
        <dbReference type="Rhea" id="RHEA-COMP:11604"/>
        <dbReference type="ChEBI" id="CHEBI:15377"/>
        <dbReference type="ChEBI" id="CHEBI:29999"/>
        <dbReference type="ChEBI" id="CHEBI:43474"/>
        <dbReference type="ChEBI" id="CHEBI:83421"/>
        <dbReference type="EC" id="3.1.3.16"/>
    </reaction>
</comment>
<dbReference type="SUPFAM" id="SSF56784">
    <property type="entry name" value="HAD-like"/>
    <property type="match status" value="1"/>
</dbReference>
<dbReference type="InterPro" id="IPR039189">
    <property type="entry name" value="Fcp1"/>
</dbReference>
<feature type="region of interest" description="Disordered" evidence="7">
    <location>
        <begin position="406"/>
        <end position="469"/>
    </location>
</feature>
<dbReference type="PANTHER" id="PTHR23081:SF36">
    <property type="entry name" value="RNA POLYMERASE II SUBUNIT A C-TERMINAL DOMAIN PHOSPHATASE"/>
    <property type="match status" value="1"/>
</dbReference>
<gene>
    <name evidence="10" type="ORF">FRACYDRAFT_234504</name>
</gene>
<dbReference type="KEGG" id="fcy:FRACYDRAFT_234504"/>
<feature type="compositionally biased region" description="Low complexity" evidence="7">
    <location>
        <begin position="101"/>
        <end position="111"/>
    </location>
</feature>
<sequence>MPTNTQPNEGGGDDECRPPLKTDILLPGEDWVVEKWTVSSGSSVRAGETIAFVCKRSNTDHGKTTATAVAVTTKHKRPTRKKKGAAAAATTAVESKDNKRTSSSTSSTKKSAVPSLKNLLAAKNRTESLAEIGRAESSPITSTEKEFLSDTASTSITSKEKQSIPIRAPVTGLLRIYSSSTEEHQQKKLSIGVIEECLHPTFVDGMCVVCGTTRASLKENESKLSTGNVINSDNKTSQITVEGGITMTVSHRESQNIGLVDSGRLFEKKCLSLVLDLDHTLVHATSDARARQYLDPASPQAVACGDIRTISLPMFEGADPATIAGFDPQRAHMWSQHYVKLRPHVKQFLLGVQGMYELTVYTAGTRQYAEEIAMVLCRNMAGSNMDSEDLDRLRYQVKMAEAEYAKNQGLKDDKKRTIDQIPPGEGEKKGHDNEIKEPSKKRKKVSFGFSESVNDDEGDGNKSDHMTKEKLESMQSGLRSAEDLELKARELRQQVFGSRIVSRTDVGDLGRDVKSLKRIFPCGGTMSAVVDDREDVWANAKDNSDKTIKGEPPDNLLLVKPYHWKPFVGFADINNASGVDLSGSGPDSESDPKVETDKQLLWTKRILEDLHERYYRQSSEGKRTTVPETLKIMRQEILMGSKMVLSGLVPLHRQSASFLKARPPFVRYAQNLGAKTQDTVDYNVTHVVAAKDGTDKVLSARRTPGCMVLKSAWLMECYWSISLRDVNPFLMHQGTGVTQNRPIQNNILKQSNIENSSEGSSNDSDDDDFAADFEDELMDT</sequence>
<dbReference type="InterPro" id="IPR036420">
    <property type="entry name" value="BRCT_dom_sf"/>
</dbReference>
<keyword evidence="11" id="KW-1185">Reference proteome</keyword>
<evidence type="ECO:0000256" key="7">
    <source>
        <dbReference type="SAM" id="MobiDB-lite"/>
    </source>
</evidence>
<evidence type="ECO:0000256" key="5">
    <source>
        <dbReference type="ARBA" id="ARBA00047761"/>
    </source>
</evidence>
<evidence type="ECO:0000259" key="8">
    <source>
        <dbReference type="PROSITE" id="PS50172"/>
    </source>
</evidence>
<evidence type="ECO:0000259" key="9">
    <source>
        <dbReference type="PROSITE" id="PS50969"/>
    </source>
</evidence>
<feature type="region of interest" description="Disordered" evidence="7">
    <location>
        <begin position="1"/>
        <end position="22"/>
    </location>
</feature>
<dbReference type="SMART" id="SM00577">
    <property type="entry name" value="CPDc"/>
    <property type="match status" value="1"/>
</dbReference>
<evidence type="ECO:0000256" key="4">
    <source>
        <dbReference type="ARBA" id="ARBA00023242"/>
    </source>
</evidence>
<evidence type="ECO:0000256" key="3">
    <source>
        <dbReference type="ARBA" id="ARBA00022801"/>
    </source>
</evidence>
<feature type="domain" description="BRCT" evidence="8">
    <location>
        <begin position="633"/>
        <end position="731"/>
    </location>
</feature>
<dbReference type="EC" id="3.1.3.16" evidence="2"/>
<dbReference type="Gene3D" id="3.40.50.10190">
    <property type="entry name" value="BRCT domain"/>
    <property type="match status" value="1"/>
</dbReference>
<dbReference type="Gene3D" id="3.40.50.1000">
    <property type="entry name" value="HAD superfamily/HAD-like"/>
    <property type="match status" value="2"/>
</dbReference>
<feature type="region of interest" description="Disordered" evidence="7">
    <location>
        <begin position="61"/>
        <end position="115"/>
    </location>
</feature>
<feature type="region of interest" description="Disordered" evidence="7">
    <location>
        <begin position="132"/>
        <end position="160"/>
    </location>
</feature>
<evidence type="ECO:0000256" key="6">
    <source>
        <dbReference type="ARBA" id="ARBA00048336"/>
    </source>
</evidence>